<evidence type="ECO:0000313" key="3">
    <source>
        <dbReference type="Proteomes" id="UP000801492"/>
    </source>
</evidence>
<dbReference type="EMBL" id="VTPC01090607">
    <property type="protein sequence ID" value="KAF2882544.1"/>
    <property type="molecule type" value="Genomic_DNA"/>
</dbReference>
<proteinExistence type="predicted"/>
<dbReference type="GO" id="GO:0046540">
    <property type="term" value="C:U4/U6 x U5 tri-snRNP complex"/>
    <property type="evidence" value="ECO:0007669"/>
    <property type="project" value="TreeGrafter"/>
</dbReference>
<dbReference type="SUPFAM" id="SSF48452">
    <property type="entry name" value="TPR-like"/>
    <property type="match status" value="1"/>
</dbReference>
<dbReference type="PANTHER" id="PTHR11246:SF1">
    <property type="entry name" value="PRE-MRNA-PROCESSING FACTOR 6"/>
    <property type="match status" value="1"/>
</dbReference>
<dbReference type="GO" id="GO:0071013">
    <property type="term" value="C:catalytic step 2 spliceosome"/>
    <property type="evidence" value="ECO:0007669"/>
    <property type="project" value="TreeGrafter"/>
</dbReference>
<name>A0A8K0CAK6_IGNLU</name>
<dbReference type="Proteomes" id="UP000801492">
    <property type="component" value="Unassembled WGS sequence"/>
</dbReference>
<dbReference type="InterPro" id="IPR045075">
    <property type="entry name" value="Syf1-like"/>
</dbReference>
<dbReference type="AlphaFoldDB" id="A0A8K0CAK6"/>
<evidence type="ECO:0000313" key="2">
    <source>
        <dbReference type="EMBL" id="KAF2882544.1"/>
    </source>
</evidence>
<keyword evidence="1" id="KW-0677">Repeat</keyword>
<reference evidence="2" key="1">
    <citation type="submission" date="2019-08" db="EMBL/GenBank/DDBJ databases">
        <title>The genome of the North American firefly Photinus pyralis.</title>
        <authorList>
            <consortium name="Photinus pyralis genome working group"/>
            <person name="Fallon T.R."/>
            <person name="Sander Lower S.E."/>
            <person name="Weng J.-K."/>
        </authorList>
    </citation>
    <scope>NUCLEOTIDE SEQUENCE</scope>
    <source>
        <strain evidence="2">TRF0915ILg1</strain>
        <tissue evidence="2">Whole body</tissue>
    </source>
</reference>
<dbReference type="OrthoDB" id="440128at2759"/>
<sequence length="143" mass="16658">MMAKALQECPNSGFLWAESIFLEARPQRKAKSVDALKKCEHDPQVLLAVSRLFWSERKISKCREWFQRTLKIEPDLGDAWANWYRFEQLHGTEEQQNEVKQRCLAAEPHHGELWCSVSKNIKNWCFSAEQTLQAAAKEVEIPV</sequence>
<protein>
    <submittedName>
        <fullName evidence="2">Uncharacterized protein</fullName>
    </submittedName>
</protein>
<dbReference type="PANTHER" id="PTHR11246">
    <property type="entry name" value="PRE-MRNA SPLICING FACTOR"/>
    <property type="match status" value="1"/>
</dbReference>
<dbReference type="GO" id="GO:0000244">
    <property type="term" value="P:spliceosomal tri-snRNP complex assembly"/>
    <property type="evidence" value="ECO:0007669"/>
    <property type="project" value="TreeGrafter"/>
</dbReference>
<dbReference type="Gene3D" id="1.25.40.10">
    <property type="entry name" value="Tetratricopeptide repeat domain"/>
    <property type="match status" value="1"/>
</dbReference>
<evidence type="ECO:0000256" key="1">
    <source>
        <dbReference type="ARBA" id="ARBA00022737"/>
    </source>
</evidence>
<keyword evidence="3" id="KW-1185">Reference proteome</keyword>
<accession>A0A8K0CAK6</accession>
<comment type="caution">
    <text evidence="2">The sequence shown here is derived from an EMBL/GenBank/DDBJ whole genome shotgun (WGS) entry which is preliminary data.</text>
</comment>
<dbReference type="InterPro" id="IPR011990">
    <property type="entry name" value="TPR-like_helical_dom_sf"/>
</dbReference>
<gene>
    <name evidence="2" type="ORF">ILUMI_23622</name>
</gene>
<organism evidence="2 3">
    <name type="scientific">Ignelater luminosus</name>
    <name type="common">Cucubano</name>
    <name type="synonym">Pyrophorus luminosus</name>
    <dbReference type="NCBI Taxonomy" id="2038154"/>
    <lineage>
        <taxon>Eukaryota</taxon>
        <taxon>Metazoa</taxon>
        <taxon>Ecdysozoa</taxon>
        <taxon>Arthropoda</taxon>
        <taxon>Hexapoda</taxon>
        <taxon>Insecta</taxon>
        <taxon>Pterygota</taxon>
        <taxon>Neoptera</taxon>
        <taxon>Endopterygota</taxon>
        <taxon>Coleoptera</taxon>
        <taxon>Polyphaga</taxon>
        <taxon>Elateriformia</taxon>
        <taxon>Elateroidea</taxon>
        <taxon>Elateridae</taxon>
        <taxon>Agrypninae</taxon>
        <taxon>Pyrophorini</taxon>
        <taxon>Ignelater</taxon>
    </lineage>
</organism>